<evidence type="ECO:0000313" key="1">
    <source>
        <dbReference type="EMBL" id="SEO54599.1"/>
    </source>
</evidence>
<dbReference type="AlphaFoldDB" id="A0A1H8QK60"/>
<dbReference type="RefSeq" id="WP_091940154.1">
    <property type="nucleotide sequence ID" value="NZ_FOEE01000002.1"/>
</dbReference>
<reference evidence="2" key="1">
    <citation type="submission" date="2016-10" db="EMBL/GenBank/DDBJ databases">
        <authorList>
            <person name="Varghese N."/>
            <person name="Submissions S."/>
        </authorList>
    </citation>
    <scope>NUCLEOTIDE SEQUENCE [LARGE SCALE GENOMIC DNA]</scope>
    <source>
        <strain evidence="2">DSM 45413</strain>
    </source>
</reference>
<dbReference type="InterPro" id="IPR011008">
    <property type="entry name" value="Dimeric_a/b-barrel"/>
</dbReference>
<organism evidence="1 2">
    <name type="scientific">Trujillonella endophytica</name>
    <dbReference type="NCBI Taxonomy" id="673521"/>
    <lineage>
        <taxon>Bacteria</taxon>
        <taxon>Bacillati</taxon>
        <taxon>Actinomycetota</taxon>
        <taxon>Actinomycetes</taxon>
        <taxon>Geodermatophilales</taxon>
        <taxon>Geodermatophilaceae</taxon>
        <taxon>Trujillonella</taxon>
    </lineage>
</organism>
<protein>
    <submittedName>
        <fullName evidence="1">Uncharacterized protein</fullName>
    </submittedName>
</protein>
<dbReference type="OrthoDB" id="4761217at2"/>
<name>A0A1H8QK60_9ACTN</name>
<dbReference type="EMBL" id="FOEE01000002">
    <property type="protein sequence ID" value="SEO54599.1"/>
    <property type="molecule type" value="Genomic_DNA"/>
</dbReference>
<dbReference type="Proteomes" id="UP000198960">
    <property type="component" value="Unassembled WGS sequence"/>
</dbReference>
<accession>A0A1H8QK60</accession>
<evidence type="ECO:0000313" key="2">
    <source>
        <dbReference type="Proteomes" id="UP000198960"/>
    </source>
</evidence>
<keyword evidence="2" id="KW-1185">Reference proteome</keyword>
<dbReference type="SUPFAM" id="SSF54909">
    <property type="entry name" value="Dimeric alpha+beta barrel"/>
    <property type="match status" value="1"/>
</dbReference>
<sequence>MVYLVTIFPVADYDEYTTQLDGSAEKFGRLGVTRQWLYRATDDGREVMNVFEFPSVEHAKAFLRSPDLDIPRFLDSMTLEIYPTFFLGEQTVAREFPPAPEG</sequence>
<proteinExistence type="predicted"/>
<gene>
    <name evidence="1" type="ORF">SAMN05660991_00652</name>
</gene>